<organism evidence="1">
    <name type="scientific">Kitasatospora sp. CMC57</name>
    <dbReference type="NCBI Taxonomy" id="3231513"/>
    <lineage>
        <taxon>Bacteria</taxon>
        <taxon>Bacillati</taxon>
        <taxon>Actinomycetota</taxon>
        <taxon>Actinomycetes</taxon>
        <taxon>Kitasatosporales</taxon>
        <taxon>Streptomycetaceae</taxon>
        <taxon>Kitasatospora</taxon>
    </lineage>
</organism>
<proteinExistence type="predicted"/>
<gene>
    <name evidence="1" type="ORF">KCMC57_21980</name>
</gene>
<protein>
    <submittedName>
        <fullName evidence="1">Uncharacterized protein</fullName>
    </submittedName>
</protein>
<evidence type="ECO:0000313" key="1">
    <source>
        <dbReference type="EMBL" id="BFP45830.1"/>
    </source>
</evidence>
<dbReference type="RefSeq" id="WP_407988300.1">
    <property type="nucleotide sequence ID" value="NZ_AP035881.2"/>
</dbReference>
<dbReference type="EMBL" id="AP035881">
    <property type="protein sequence ID" value="BFP45830.1"/>
    <property type="molecule type" value="Genomic_DNA"/>
</dbReference>
<dbReference type="AlphaFoldDB" id="A0AB33JUZ2"/>
<sequence length="203" mass="22748">MTADQYSTGPGVFSSPRHRGEPYSRLVAHLVPPGERLLGVVDVDLSDLIRRVPRKYRPKESDGLFAVVFHLLGFVGWVVEVIEETVFGFSRVVRRIFRGRGLVGGWQSQAGRFAIAVLSGPKNHSNFENHDVQLVFTDRRILLTYEFREQSELLGEIPRDQLRRAEIRHTSMSDRVDLHFADGSCAALGASEHSAPALEALAR</sequence>
<name>A0AB33JUZ2_9ACTN</name>
<reference evidence="1" key="1">
    <citation type="submission" date="2024-07" db="EMBL/GenBank/DDBJ databases">
        <title>Complete genome sequences of cellulolytic bacteria, Kitasatospora sp. CMC57 and Streptomyces sp. CMC78, isolated from Japanese agricultural soil.</title>
        <authorList>
            <person name="Hashimoto T."/>
            <person name="Ito M."/>
            <person name="Iwamoto M."/>
            <person name="Fukahori D."/>
            <person name="Shoda T."/>
            <person name="Sakoda M."/>
            <person name="Morohoshi T."/>
            <person name="Mitsuboshi M."/>
            <person name="Nishizawa T."/>
        </authorList>
    </citation>
    <scope>NUCLEOTIDE SEQUENCE</scope>
    <source>
        <strain evidence="1">CMC57</strain>
    </source>
</reference>
<accession>A0AB33JUZ2</accession>